<name>A0ABR8UIM3_9GAMM</name>
<sequence>MNPSFAQASPQALVAGDPDQGAVLDAALAPLRAEFGTVDLVVERMDRLGNWAFVIGDMRSPGGGRLDMSGTRFADAAEQGAMSSVYVALLRREGDAAGDASDAATESTAAGAGPAAPAEAAARDQAGLQQEDADPAVAAETPRGRWVVVDFAIGPGDVAWLGWPQEHAAPRALFGF</sequence>
<organism evidence="1 2">
    <name type="scientific">Luteimonas colneyensis</name>
    <dbReference type="NCBI Taxonomy" id="2762230"/>
    <lineage>
        <taxon>Bacteria</taxon>
        <taxon>Pseudomonadati</taxon>
        <taxon>Pseudomonadota</taxon>
        <taxon>Gammaproteobacteria</taxon>
        <taxon>Lysobacterales</taxon>
        <taxon>Lysobacteraceae</taxon>
        <taxon>Luteimonas</taxon>
    </lineage>
</organism>
<proteinExistence type="predicted"/>
<reference evidence="1 2" key="1">
    <citation type="submission" date="2020-08" db="EMBL/GenBank/DDBJ databases">
        <title>A Genomic Blueprint of the Chicken Gut Microbiome.</title>
        <authorList>
            <person name="Gilroy R."/>
            <person name="Ravi A."/>
            <person name="Getino M."/>
            <person name="Pursley I."/>
            <person name="Horton D.L."/>
            <person name="Alikhan N.-F."/>
            <person name="Baker D."/>
            <person name="Gharbi K."/>
            <person name="Hall N."/>
            <person name="Watson M."/>
            <person name="Adriaenssens E.M."/>
            <person name="Foster-Nyarko E."/>
            <person name="Jarju S."/>
            <person name="Secka A."/>
            <person name="Antonio M."/>
            <person name="Oren A."/>
            <person name="Chaudhuri R."/>
            <person name="La Ragione R.M."/>
            <person name="Hildebrand F."/>
            <person name="Pallen M.J."/>
        </authorList>
    </citation>
    <scope>NUCLEOTIDE SEQUENCE [LARGE SCALE GENOMIC DNA]</scope>
    <source>
        <strain evidence="1 2">Sa2BVA3</strain>
    </source>
</reference>
<evidence type="ECO:0000313" key="2">
    <source>
        <dbReference type="Proteomes" id="UP000647183"/>
    </source>
</evidence>
<dbReference type="EMBL" id="JACSQJ010000003">
    <property type="protein sequence ID" value="MBD7987867.1"/>
    <property type="molecule type" value="Genomic_DNA"/>
</dbReference>
<protein>
    <submittedName>
        <fullName evidence="1">Uncharacterized protein</fullName>
    </submittedName>
</protein>
<evidence type="ECO:0000313" key="1">
    <source>
        <dbReference type="EMBL" id="MBD7987867.1"/>
    </source>
</evidence>
<keyword evidence="2" id="KW-1185">Reference proteome</keyword>
<accession>A0ABR8UIM3</accession>
<dbReference type="Proteomes" id="UP000647183">
    <property type="component" value="Unassembled WGS sequence"/>
</dbReference>
<comment type="caution">
    <text evidence="1">The sequence shown here is derived from an EMBL/GenBank/DDBJ whole genome shotgun (WGS) entry which is preliminary data.</text>
</comment>
<gene>
    <name evidence="1" type="ORF">H9645_07475</name>
</gene>
<dbReference type="RefSeq" id="WP_191729076.1">
    <property type="nucleotide sequence ID" value="NZ_JACSQJ010000003.1"/>
</dbReference>